<accession>A0ABR3XLQ4</accession>
<keyword evidence="3" id="KW-1003">Cell membrane</keyword>
<evidence type="ECO:0000256" key="2">
    <source>
        <dbReference type="ARBA" id="ARBA00022448"/>
    </source>
</evidence>
<evidence type="ECO:0000313" key="10">
    <source>
        <dbReference type="Proteomes" id="UP001583177"/>
    </source>
</evidence>
<evidence type="ECO:0008006" key="11">
    <source>
        <dbReference type="Google" id="ProtNLM"/>
    </source>
</evidence>
<keyword evidence="10" id="KW-1185">Reference proteome</keyword>
<dbReference type="PANTHER" id="PTHR30574:SF1">
    <property type="entry name" value="SULPHUR TRANSPORT DOMAIN-CONTAINING PROTEIN"/>
    <property type="match status" value="1"/>
</dbReference>
<keyword evidence="4" id="KW-0997">Cell inner membrane</keyword>
<dbReference type="Proteomes" id="UP001583177">
    <property type="component" value="Unassembled WGS sequence"/>
</dbReference>
<feature type="transmembrane region" description="Helical" evidence="8">
    <location>
        <begin position="314"/>
        <end position="335"/>
    </location>
</feature>
<evidence type="ECO:0000256" key="3">
    <source>
        <dbReference type="ARBA" id="ARBA00022475"/>
    </source>
</evidence>
<comment type="subcellular location">
    <subcellularLocation>
        <location evidence="1">Cell inner membrane</location>
        <topology evidence="1">Multi-pass membrane protein</topology>
    </subcellularLocation>
</comment>
<feature type="transmembrane region" description="Helical" evidence="8">
    <location>
        <begin position="37"/>
        <end position="55"/>
    </location>
</feature>
<evidence type="ECO:0000256" key="6">
    <source>
        <dbReference type="ARBA" id="ARBA00022989"/>
    </source>
</evidence>
<organism evidence="9 10">
    <name type="scientific">Diaporthe australafricana</name>
    <dbReference type="NCBI Taxonomy" id="127596"/>
    <lineage>
        <taxon>Eukaryota</taxon>
        <taxon>Fungi</taxon>
        <taxon>Dikarya</taxon>
        <taxon>Ascomycota</taxon>
        <taxon>Pezizomycotina</taxon>
        <taxon>Sordariomycetes</taxon>
        <taxon>Sordariomycetidae</taxon>
        <taxon>Diaporthales</taxon>
        <taxon>Diaporthaceae</taxon>
        <taxon>Diaporthe</taxon>
    </lineage>
</organism>
<sequence>MLDTVVAGMAFGAALAASGMYSPYLIASQFTFERWNMVQTFLTATGCTALSVQILHSLRYQVPPPRSYSSAGLLSFSLDGNVIGGAMLGAGMSLAASCPGMVFPQVALGVPSALTTLAGASVGGMLWSTVLRPFIAARQQRGSAAKATKTKAGTPPPPKTLAQLFGTGRVATLVSYEVLLGAAVATAASKATSAPSALHPVAGGLAIGAAQLISLLLRGSLVGVSTCYEHLGDWALYLVRGLKGPRPATAALLFAASMSSGAWLLARERPDLTATAAGMAVYIAPWKAFWGGLLMAMGSRLGGGCSSGHGISGMGLMSVSSFVSMFATFAAAIAVSRLSA</sequence>
<evidence type="ECO:0000256" key="5">
    <source>
        <dbReference type="ARBA" id="ARBA00022692"/>
    </source>
</evidence>
<dbReference type="Pfam" id="PF04143">
    <property type="entry name" value="Sulf_transp"/>
    <property type="match status" value="1"/>
</dbReference>
<keyword evidence="6 8" id="KW-1133">Transmembrane helix</keyword>
<keyword evidence="7 8" id="KW-0472">Membrane</keyword>
<evidence type="ECO:0000256" key="8">
    <source>
        <dbReference type="SAM" id="Phobius"/>
    </source>
</evidence>
<reference evidence="9 10" key="1">
    <citation type="journal article" date="2024" name="IMA Fungus">
        <title>IMA Genome - F19 : A genome assembly and annotation guide to empower mycologists, including annotated draft genome sequences of Ceratocystis pirilliformis, Diaporthe australafricana, Fusarium ophioides, Paecilomyces lecythidis, and Sporothrix stenoceras.</title>
        <authorList>
            <person name="Aylward J."/>
            <person name="Wilson A.M."/>
            <person name="Visagie C.M."/>
            <person name="Spraker J."/>
            <person name="Barnes I."/>
            <person name="Buitendag C."/>
            <person name="Ceriani C."/>
            <person name="Del Mar Angel L."/>
            <person name="du Plessis D."/>
            <person name="Fuchs T."/>
            <person name="Gasser K."/>
            <person name="Kramer D."/>
            <person name="Li W."/>
            <person name="Munsamy K."/>
            <person name="Piso A."/>
            <person name="Price J.L."/>
            <person name="Sonnekus B."/>
            <person name="Thomas C."/>
            <person name="van der Nest A."/>
            <person name="van Dijk A."/>
            <person name="van Heerden A."/>
            <person name="van Vuuren N."/>
            <person name="Yilmaz N."/>
            <person name="Duong T.A."/>
            <person name="van der Merwe N.A."/>
            <person name="Wingfield M.J."/>
            <person name="Wingfield B.D."/>
        </authorList>
    </citation>
    <scope>NUCLEOTIDE SEQUENCE [LARGE SCALE GENOMIC DNA]</scope>
    <source>
        <strain evidence="9 10">CMW 18300</strain>
    </source>
</reference>
<feature type="transmembrane region" description="Helical" evidence="8">
    <location>
        <begin position="108"/>
        <end position="131"/>
    </location>
</feature>
<feature type="transmembrane region" description="Helical" evidence="8">
    <location>
        <begin position="76"/>
        <end position="96"/>
    </location>
</feature>
<dbReference type="InterPro" id="IPR007272">
    <property type="entry name" value="Sulf_transp_TsuA/YedE"/>
</dbReference>
<protein>
    <recommendedName>
        <fullName evidence="11">Sulphur transport domain-containing protein</fullName>
    </recommendedName>
</protein>
<comment type="caution">
    <text evidence="9">The sequence shown here is derived from an EMBL/GenBank/DDBJ whole genome shotgun (WGS) entry which is preliminary data.</text>
</comment>
<keyword evidence="5 8" id="KW-0812">Transmembrane</keyword>
<name>A0ABR3XLQ4_9PEZI</name>
<evidence type="ECO:0000256" key="7">
    <source>
        <dbReference type="ARBA" id="ARBA00023136"/>
    </source>
</evidence>
<dbReference type="EMBL" id="JAWRVE010000016">
    <property type="protein sequence ID" value="KAL1876529.1"/>
    <property type="molecule type" value="Genomic_DNA"/>
</dbReference>
<evidence type="ECO:0000313" key="9">
    <source>
        <dbReference type="EMBL" id="KAL1876529.1"/>
    </source>
</evidence>
<proteinExistence type="predicted"/>
<feature type="transmembrane region" description="Helical" evidence="8">
    <location>
        <begin position="272"/>
        <end position="293"/>
    </location>
</feature>
<evidence type="ECO:0000256" key="1">
    <source>
        <dbReference type="ARBA" id="ARBA00004429"/>
    </source>
</evidence>
<dbReference type="PANTHER" id="PTHR30574">
    <property type="entry name" value="INNER MEMBRANE PROTEIN YEDE"/>
    <property type="match status" value="1"/>
</dbReference>
<gene>
    <name evidence="9" type="ORF">Daus18300_002773</name>
</gene>
<evidence type="ECO:0000256" key="4">
    <source>
        <dbReference type="ARBA" id="ARBA00022519"/>
    </source>
</evidence>
<keyword evidence="2" id="KW-0813">Transport</keyword>